<dbReference type="InterPro" id="IPR036875">
    <property type="entry name" value="Znf_CCHC_sf"/>
</dbReference>
<feature type="domain" description="CCHC-type" evidence="4">
    <location>
        <begin position="379"/>
        <end position="395"/>
    </location>
</feature>
<comment type="caution">
    <text evidence="5">The sequence shown here is derived from an EMBL/GenBank/DDBJ whole genome shotgun (WGS) entry which is preliminary data.</text>
</comment>
<dbReference type="EMBL" id="BKCJ010003112">
    <property type="protein sequence ID" value="GEU53058.1"/>
    <property type="molecule type" value="Genomic_DNA"/>
</dbReference>
<keyword evidence="3" id="KW-1133">Transmembrane helix</keyword>
<keyword evidence="3" id="KW-0812">Transmembrane</keyword>
<dbReference type="SUPFAM" id="SSF57756">
    <property type="entry name" value="Retrovirus zinc finger-like domains"/>
    <property type="match status" value="1"/>
</dbReference>
<dbReference type="PROSITE" id="PS50158">
    <property type="entry name" value="ZF_CCHC"/>
    <property type="match status" value="1"/>
</dbReference>
<dbReference type="Gene3D" id="4.10.60.10">
    <property type="entry name" value="Zinc finger, CCHC-type"/>
    <property type="match status" value="1"/>
</dbReference>
<evidence type="ECO:0000256" key="3">
    <source>
        <dbReference type="SAM" id="Phobius"/>
    </source>
</evidence>
<feature type="compositionally biased region" description="Polar residues" evidence="2">
    <location>
        <begin position="640"/>
        <end position="660"/>
    </location>
</feature>
<feature type="transmembrane region" description="Helical" evidence="3">
    <location>
        <begin position="783"/>
        <end position="805"/>
    </location>
</feature>
<evidence type="ECO:0000313" key="5">
    <source>
        <dbReference type="EMBL" id="GEU53058.1"/>
    </source>
</evidence>
<dbReference type="GO" id="GO:0003676">
    <property type="term" value="F:nucleic acid binding"/>
    <property type="evidence" value="ECO:0007669"/>
    <property type="project" value="InterPro"/>
</dbReference>
<sequence>MNNAVKSSACWIWRPKGNLIDHMSKDIGSCTFKRFDYVDPQGILKSDQEIFNSGCSRHMIGNKSYLTYYQEIDGGFLLDESQVLLKVPRNNNMYSFDLKNVVPLGGKFDGKSDDGFFVGYSINSKVLGIVIPAAKSSFLLNIVLKGKSAKSMTTNNDCNLRIRPPITAEEHQQARFGGNTESKKMQKSLLKQKFKEFKISEEVGLDKGYDKMQKILTQMNTLKIKPDLEDINMKFLRGLPSSWSGYSSSSSTLSNAAFVSTTGLIQGNLSYQESVNGGYGGYTTTLSASPDFSSSKGSSKYKCSVVDDVIYSFFANHEIDQQLVYEDLDQMNKNEFKEYDLKHQMAMLSIKVHRFEKKQGRKIKFNGRENARFDKKLVKCFNCKQMGHFSRECRDQGVQNSNNYQIYKSKEAGKDGSDSKAMVVVDGSIDWDKQTEEGNTDPRSLENFGMLAGIKLESDADSEGEVVSADDVIPADVSVSASPVAADVVSPHSETEFALMGLSTEVSIPVTCPFQECSRPNNSDHDFNSSVSAPASESSDTIVIDCDRQEDFPNVCTSSIETNVKSSKSLCNKFGSFNKGSHFRKHKSCYVCGSYLHLIKDYDIHEQRLVKSHAKGKGILGRRPTGKPVNPNRPKPVSAGQPNLVSVGQPNPGSAGQSNPVSAVQPNLIFAGPLNLVSGGQSNLISACPPNLVSAGQPNRISAGPPNPVYAGQPNPVSAGDGLLGLRPLNNQPPICRALTMSSRVLNFLTFKLEEIVMAMMTCLKSSGVHYQCVTVGCGLLCMLLLLLLAALLSILTLPMTIYYWKLDNKEVTIQFRGGLLGIVIPAAKSSFLLDTAKEGDKNGQENDVRDQEEALRKPFEQDFKRLNELESMFGQDKDAHGNSTYRMLTLVCDVGSSYVNLGGSIPINAATLPNTDPPMLDLEDTDDLQDTKIFSSVYDDEVEGAMDVKSTYLYGTIDEEVYVYQPPCFEDALFSNKVYVDDIIFGSTKKSLCTEFEGLMHKKFQMSYIGKLTFLLGLQVMQRDNGIFISQDKYVADILKKFDFSSVKTAITLIETNKALCKDEEAEDVDVYLYRSMIGSLMYLTASRPDIRFDVCACARDSPFDLEALSDSDYVGVCLDRKSTT</sequence>
<keyword evidence="3" id="KW-0472">Membrane</keyword>
<dbReference type="Pfam" id="PF00098">
    <property type="entry name" value="zf-CCHC"/>
    <property type="match status" value="1"/>
</dbReference>
<accession>A0A6L2KUD1</accession>
<dbReference type="Pfam" id="PF07727">
    <property type="entry name" value="RVT_2"/>
    <property type="match status" value="1"/>
</dbReference>
<dbReference type="InterPro" id="IPR013103">
    <property type="entry name" value="RVT_2"/>
</dbReference>
<proteinExistence type="predicted"/>
<evidence type="ECO:0000256" key="1">
    <source>
        <dbReference type="PROSITE-ProRule" id="PRU00047"/>
    </source>
</evidence>
<feature type="region of interest" description="Disordered" evidence="2">
    <location>
        <begin position="615"/>
        <end position="660"/>
    </location>
</feature>
<evidence type="ECO:0000256" key="2">
    <source>
        <dbReference type="SAM" id="MobiDB-lite"/>
    </source>
</evidence>
<dbReference type="GO" id="GO:0008270">
    <property type="term" value="F:zinc ion binding"/>
    <property type="evidence" value="ECO:0007669"/>
    <property type="project" value="UniProtKB-KW"/>
</dbReference>
<dbReference type="AlphaFoldDB" id="A0A6L2KUD1"/>
<dbReference type="InterPro" id="IPR001878">
    <property type="entry name" value="Znf_CCHC"/>
</dbReference>
<name>A0A6L2KUD1_TANCI</name>
<keyword evidence="1" id="KW-0862">Zinc</keyword>
<dbReference type="SMART" id="SM00343">
    <property type="entry name" value="ZnF_C2HC"/>
    <property type="match status" value="1"/>
</dbReference>
<reference evidence="5" key="1">
    <citation type="journal article" date="2019" name="Sci. Rep.">
        <title>Draft genome of Tanacetum cinerariifolium, the natural source of mosquito coil.</title>
        <authorList>
            <person name="Yamashiro T."/>
            <person name="Shiraishi A."/>
            <person name="Satake H."/>
            <person name="Nakayama K."/>
        </authorList>
    </citation>
    <scope>NUCLEOTIDE SEQUENCE</scope>
</reference>
<organism evidence="5">
    <name type="scientific">Tanacetum cinerariifolium</name>
    <name type="common">Dalmatian daisy</name>
    <name type="synonym">Chrysanthemum cinerariifolium</name>
    <dbReference type="NCBI Taxonomy" id="118510"/>
    <lineage>
        <taxon>Eukaryota</taxon>
        <taxon>Viridiplantae</taxon>
        <taxon>Streptophyta</taxon>
        <taxon>Embryophyta</taxon>
        <taxon>Tracheophyta</taxon>
        <taxon>Spermatophyta</taxon>
        <taxon>Magnoliopsida</taxon>
        <taxon>eudicotyledons</taxon>
        <taxon>Gunneridae</taxon>
        <taxon>Pentapetalae</taxon>
        <taxon>asterids</taxon>
        <taxon>campanulids</taxon>
        <taxon>Asterales</taxon>
        <taxon>Asteraceae</taxon>
        <taxon>Asteroideae</taxon>
        <taxon>Anthemideae</taxon>
        <taxon>Anthemidinae</taxon>
        <taxon>Tanacetum</taxon>
    </lineage>
</organism>
<keyword evidence="1" id="KW-0479">Metal-binding</keyword>
<gene>
    <name evidence="5" type="ORF">Tci_025036</name>
</gene>
<evidence type="ECO:0000259" key="4">
    <source>
        <dbReference type="PROSITE" id="PS50158"/>
    </source>
</evidence>
<dbReference type="Pfam" id="PF14223">
    <property type="entry name" value="Retrotran_gag_2"/>
    <property type="match status" value="1"/>
</dbReference>
<keyword evidence="1" id="KW-0863">Zinc-finger</keyword>
<protein>
    <recommendedName>
        <fullName evidence="4">CCHC-type domain-containing protein</fullName>
    </recommendedName>
</protein>